<dbReference type="STRING" id="536019.Mesop_5494"/>
<dbReference type="AlphaFoldDB" id="F7Y9W9"/>
<gene>
    <name evidence="1" type="ordered locus">Mesop_5494</name>
</gene>
<dbReference type="eggNOG" id="ENOG5031A4G">
    <property type="taxonomic scope" value="Bacteria"/>
</dbReference>
<proteinExistence type="predicted"/>
<dbReference type="HOGENOM" id="CLU_1080997_0_0_5"/>
<sequence>MLLAIPIVLSGCATPKFDVGTDYGYPKITDVIKRLSCELTELVKDGADSQEDLLDSNYDVGIQLELDVSDSGELNPQMNFPVDPTFAFHAGFKVGNSRTQHFTENLYFDLHEQYELWQEAEKVKATTGKNTMEDCPNDVGTLAGDLGIKQSVALALASSNRQPSELKGAAGEFGGFVNFVITKNVNATGPSWKLTHFEGPGSLAMLQRINTDKITFGFAPGKPPKKGGKASPADNQRLKDILNQLNLGQIQSAIIIR</sequence>
<organism evidence="1 2">
    <name type="scientific">Mesorhizobium opportunistum (strain LMG 24607 / HAMBI 3007 / WSM2075)</name>
    <dbReference type="NCBI Taxonomy" id="536019"/>
    <lineage>
        <taxon>Bacteria</taxon>
        <taxon>Pseudomonadati</taxon>
        <taxon>Pseudomonadota</taxon>
        <taxon>Alphaproteobacteria</taxon>
        <taxon>Hyphomicrobiales</taxon>
        <taxon>Phyllobacteriaceae</taxon>
        <taxon>Mesorhizobium</taxon>
    </lineage>
</organism>
<name>F7Y9W9_MESOW</name>
<protein>
    <submittedName>
        <fullName evidence="1">Uncharacterized protein</fullName>
    </submittedName>
</protein>
<evidence type="ECO:0000313" key="1">
    <source>
        <dbReference type="EMBL" id="AEH89908.1"/>
    </source>
</evidence>
<dbReference type="EMBL" id="CP002279">
    <property type="protein sequence ID" value="AEH89908.1"/>
    <property type="molecule type" value="Genomic_DNA"/>
</dbReference>
<dbReference type="RefSeq" id="WP_013896545.1">
    <property type="nucleotide sequence ID" value="NC_015675.1"/>
</dbReference>
<dbReference type="KEGG" id="mop:Mesop_5494"/>
<dbReference type="Proteomes" id="UP000001623">
    <property type="component" value="Chromosome"/>
</dbReference>
<reference evidence="1 2" key="1">
    <citation type="submission" date="2010-10" db="EMBL/GenBank/DDBJ databases">
        <title>Complete sequence of Mesorhizobium opportunistum WSM2075.</title>
        <authorList>
            <consortium name="US DOE Joint Genome Institute"/>
            <person name="Lucas S."/>
            <person name="Copeland A."/>
            <person name="Lapidus A."/>
            <person name="Cheng J.-F."/>
            <person name="Bruce D."/>
            <person name="Goodwin L."/>
            <person name="Pitluck S."/>
            <person name="Chertkov O."/>
            <person name="Misra M."/>
            <person name="Detter J.C."/>
            <person name="Han C."/>
            <person name="Tapia R."/>
            <person name="Land M."/>
            <person name="Hauser L."/>
            <person name="Kyrpides N."/>
            <person name="Ovchinnikova G."/>
            <person name="Mavrommatis K.M."/>
            <person name="Tiwari R.P."/>
            <person name="Howieson J.G."/>
            <person name="O'Hara G.W."/>
            <person name="Nandasena K.G."/>
            <person name="Woyke T."/>
        </authorList>
    </citation>
    <scope>NUCLEOTIDE SEQUENCE [LARGE SCALE GENOMIC DNA]</scope>
    <source>
        <strain evidence="2">LMG 24607 / HAMBI 3007 / WSM2075</strain>
    </source>
</reference>
<evidence type="ECO:0000313" key="2">
    <source>
        <dbReference type="Proteomes" id="UP000001623"/>
    </source>
</evidence>
<accession>F7Y9W9</accession>